<proteinExistence type="predicted"/>
<keyword evidence="18" id="KW-1185">Reference proteome</keyword>
<name>A0A7J7PBC8_9MAGN</name>
<feature type="domain" description="RING-type" evidence="16">
    <location>
        <begin position="112"/>
        <end position="154"/>
    </location>
</feature>
<evidence type="ECO:0000256" key="15">
    <source>
        <dbReference type="SAM" id="Phobius"/>
    </source>
</evidence>
<dbReference type="AlphaFoldDB" id="A0A7J7PBC8"/>
<dbReference type="Gene3D" id="3.30.40.10">
    <property type="entry name" value="Zinc/RING finger domain, C3HC4 (zinc finger)"/>
    <property type="match status" value="1"/>
</dbReference>
<dbReference type="Proteomes" id="UP000541444">
    <property type="component" value="Unassembled WGS sequence"/>
</dbReference>
<evidence type="ECO:0000256" key="2">
    <source>
        <dbReference type="ARBA" id="ARBA00004167"/>
    </source>
</evidence>
<dbReference type="EC" id="2.3.2.27" evidence="4"/>
<comment type="catalytic activity">
    <reaction evidence="1">
        <text>S-ubiquitinyl-[E2 ubiquitin-conjugating enzyme]-L-cysteine + [acceptor protein]-L-lysine = [E2 ubiquitin-conjugating enzyme]-L-cysteine + N(6)-ubiquitinyl-[acceptor protein]-L-lysine.</text>
        <dbReference type="EC" id="2.3.2.27"/>
    </reaction>
</comment>
<accession>A0A7J7PBC8</accession>
<keyword evidence="12 15" id="KW-0472">Membrane</keyword>
<dbReference type="GO" id="GO:0061630">
    <property type="term" value="F:ubiquitin protein ligase activity"/>
    <property type="evidence" value="ECO:0007669"/>
    <property type="project" value="UniProtKB-EC"/>
</dbReference>
<dbReference type="InterPro" id="IPR044600">
    <property type="entry name" value="ATL1/ATL16-like"/>
</dbReference>
<keyword evidence="9" id="KW-0833">Ubl conjugation pathway</keyword>
<protein>
    <recommendedName>
        <fullName evidence="4">RING-type E3 ubiquitin transferase</fullName>
        <ecNumber evidence="4">2.3.2.27</ecNumber>
    </recommendedName>
</protein>
<dbReference type="PROSITE" id="PS50089">
    <property type="entry name" value="ZF_RING_2"/>
    <property type="match status" value="1"/>
</dbReference>
<evidence type="ECO:0000256" key="3">
    <source>
        <dbReference type="ARBA" id="ARBA00004906"/>
    </source>
</evidence>
<dbReference type="GO" id="GO:0008270">
    <property type="term" value="F:zinc ion binding"/>
    <property type="evidence" value="ECO:0007669"/>
    <property type="project" value="UniProtKB-KW"/>
</dbReference>
<dbReference type="CDD" id="cd16461">
    <property type="entry name" value="RING-H2_EL5-like"/>
    <property type="match status" value="1"/>
</dbReference>
<dbReference type="PANTHER" id="PTHR46913:SF1">
    <property type="entry name" value="RING-H2 FINGER PROTEIN ATL16"/>
    <property type="match status" value="1"/>
</dbReference>
<dbReference type="SMART" id="SM00184">
    <property type="entry name" value="RING"/>
    <property type="match status" value="1"/>
</dbReference>
<dbReference type="OrthoDB" id="8062037at2759"/>
<evidence type="ECO:0000256" key="5">
    <source>
        <dbReference type="ARBA" id="ARBA00022679"/>
    </source>
</evidence>
<sequence>MSDGVPREYASEKSYALSGKIMLSAIVVLFVVVIIIVCLHIYARWYLIRARRRLLEHRRAHNNNNIQVVVFNNNGVAAISNGLEATVLKSIPTFTYSITNNNNNNEREMLECAVCLSEFEVHDKGRVLPKCSHSFHTECIDMWFHSHSTCPIRRADVVSPSVPQPVTETEPPTTGPSPGSTQVEILVDSAESQPGPSSGSSSSESGRRKAVLELVVIPRRTESFRGLNLEGNQISPGPGSCGYKSPGGRIRSFRRMLSISRALSPPASAFSCCSSSVPVEVDLERGEREQDVGQVQR</sequence>
<organism evidence="17 18">
    <name type="scientific">Kingdonia uniflora</name>
    <dbReference type="NCBI Taxonomy" id="39325"/>
    <lineage>
        <taxon>Eukaryota</taxon>
        <taxon>Viridiplantae</taxon>
        <taxon>Streptophyta</taxon>
        <taxon>Embryophyta</taxon>
        <taxon>Tracheophyta</taxon>
        <taxon>Spermatophyta</taxon>
        <taxon>Magnoliopsida</taxon>
        <taxon>Ranunculales</taxon>
        <taxon>Circaeasteraceae</taxon>
        <taxon>Kingdonia</taxon>
    </lineage>
</organism>
<feature type="region of interest" description="Disordered" evidence="14">
    <location>
        <begin position="189"/>
        <end position="208"/>
    </location>
</feature>
<evidence type="ECO:0000256" key="13">
    <source>
        <dbReference type="PROSITE-ProRule" id="PRU00175"/>
    </source>
</evidence>
<evidence type="ECO:0000313" key="18">
    <source>
        <dbReference type="Proteomes" id="UP000541444"/>
    </source>
</evidence>
<feature type="compositionally biased region" description="Low complexity" evidence="14">
    <location>
        <begin position="189"/>
        <end position="204"/>
    </location>
</feature>
<keyword evidence="10" id="KW-0862">Zinc</keyword>
<evidence type="ECO:0000256" key="6">
    <source>
        <dbReference type="ARBA" id="ARBA00022692"/>
    </source>
</evidence>
<evidence type="ECO:0000259" key="16">
    <source>
        <dbReference type="PROSITE" id="PS50089"/>
    </source>
</evidence>
<evidence type="ECO:0000256" key="7">
    <source>
        <dbReference type="ARBA" id="ARBA00022723"/>
    </source>
</evidence>
<dbReference type="InterPro" id="IPR013083">
    <property type="entry name" value="Znf_RING/FYVE/PHD"/>
</dbReference>
<evidence type="ECO:0000256" key="8">
    <source>
        <dbReference type="ARBA" id="ARBA00022771"/>
    </source>
</evidence>
<dbReference type="GO" id="GO:0016020">
    <property type="term" value="C:membrane"/>
    <property type="evidence" value="ECO:0007669"/>
    <property type="project" value="UniProtKB-SubCell"/>
</dbReference>
<dbReference type="EMBL" id="JACGCM010000049">
    <property type="protein sequence ID" value="KAF6176726.1"/>
    <property type="molecule type" value="Genomic_DNA"/>
</dbReference>
<keyword evidence="8 13" id="KW-0863">Zinc-finger</keyword>
<evidence type="ECO:0000256" key="1">
    <source>
        <dbReference type="ARBA" id="ARBA00000900"/>
    </source>
</evidence>
<evidence type="ECO:0000256" key="10">
    <source>
        <dbReference type="ARBA" id="ARBA00022833"/>
    </source>
</evidence>
<dbReference type="InterPro" id="IPR001841">
    <property type="entry name" value="Znf_RING"/>
</dbReference>
<evidence type="ECO:0000313" key="17">
    <source>
        <dbReference type="EMBL" id="KAF6176726.1"/>
    </source>
</evidence>
<evidence type="ECO:0000256" key="14">
    <source>
        <dbReference type="SAM" id="MobiDB-lite"/>
    </source>
</evidence>
<evidence type="ECO:0000256" key="11">
    <source>
        <dbReference type="ARBA" id="ARBA00022989"/>
    </source>
</evidence>
<keyword evidence="5" id="KW-0808">Transferase</keyword>
<feature type="transmembrane region" description="Helical" evidence="15">
    <location>
        <begin position="21"/>
        <end position="43"/>
    </location>
</feature>
<comment type="caution">
    <text evidence="17">The sequence shown here is derived from an EMBL/GenBank/DDBJ whole genome shotgun (WGS) entry which is preliminary data.</text>
</comment>
<comment type="subcellular location">
    <subcellularLocation>
        <location evidence="2">Membrane</location>
        <topology evidence="2">Single-pass membrane protein</topology>
    </subcellularLocation>
</comment>
<dbReference type="GO" id="GO:0016567">
    <property type="term" value="P:protein ubiquitination"/>
    <property type="evidence" value="ECO:0007669"/>
    <property type="project" value="InterPro"/>
</dbReference>
<keyword evidence="7" id="KW-0479">Metal-binding</keyword>
<keyword evidence="6 15" id="KW-0812">Transmembrane</keyword>
<evidence type="ECO:0000256" key="9">
    <source>
        <dbReference type="ARBA" id="ARBA00022786"/>
    </source>
</evidence>
<reference evidence="17 18" key="1">
    <citation type="journal article" date="2020" name="IScience">
        <title>Genome Sequencing of the Endangered Kingdonia uniflora (Circaeasteraceae, Ranunculales) Reveals Potential Mechanisms of Evolutionary Specialization.</title>
        <authorList>
            <person name="Sun Y."/>
            <person name="Deng T."/>
            <person name="Zhang A."/>
            <person name="Moore M.J."/>
            <person name="Landis J.B."/>
            <person name="Lin N."/>
            <person name="Zhang H."/>
            <person name="Zhang X."/>
            <person name="Huang J."/>
            <person name="Zhang X."/>
            <person name="Sun H."/>
            <person name="Wang H."/>
        </authorList>
    </citation>
    <scope>NUCLEOTIDE SEQUENCE [LARGE SCALE GENOMIC DNA]</scope>
    <source>
        <strain evidence="17">TB1705</strain>
        <tissue evidence="17">Leaf</tissue>
    </source>
</reference>
<evidence type="ECO:0000256" key="12">
    <source>
        <dbReference type="ARBA" id="ARBA00023136"/>
    </source>
</evidence>
<dbReference type="Pfam" id="PF13639">
    <property type="entry name" value="zf-RING_2"/>
    <property type="match status" value="1"/>
</dbReference>
<feature type="region of interest" description="Disordered" evidence="14">
    <location>
        <begin position="160"/>
        <end position="181"/>
    </location>
</feature>
<gene>
    <name evidence="17" type="ORF">GIB67_031537</name>
</gene>
<dbReference type="PANTHER" id="PTHR46913">
    <property type="entry name" value="RING-H2 FINGER PROTEIN ATL16"/>
    <property type="match status" value="1"/>
</dbReference>
<evidence type="ECO:0000256" key="4">
    <source>
        <dbReference type="ARBA" id="ARBA00012483"/>
    </source>
</evidence>
<dbReference type="FunFam" id="3.30.40.10:FF:000187">
    <property type="entry name" value="E3 ubiquitin-protein ligase ATL6"/>
    <property type="match status" value="1"/>
</dbReference>
<dbReference type="SUPFAM" id="SSF57850">
    <property type="entry name" value="RING/U-box"/>
    <property type="match status" value="1"/>
</dbReference>
<comment type="pathway">
    <text evidence="3">Protein modification; protein ubiquitination.</text>
</comment>
<keyword evidence="11 15" id="KW-1133">Transmembrane helix</keyword>